<sequence length="152" mass="17058">MTNVLEIAWQEVVRPLFFRPKRVQVAALCLRDGTDGHEVLMITSRGTGRWIVPKGWPIEGLNGPETALQEAWEEAGVKDAHAQKSPIGRYNYDKVLSNGTSEPVETQVYKINVSELSDEYPEASQRQRQWMSAGEAANLVREPQLKAILLSL</sequence>
<keyword evidence="2" id="KW-0479">Metal-binding</keyword>
<reference evidence="6 7" key="1">
    <citation type="submission" date="2017-03" db="EMBL/GenBank/DDBJ databases">
        <authorList>
            <person name="Afonso C.L."/>
            <person name="Miller P.J."/>
            <person name="Scott M.A."/>
            <person name="Spackman E."/>
            <person name="Goraichik I."/>
            <person name="Dimitrov K.M."/>
            <person name="Suarez D.L."/>
            <person name="Swayne D.E."/>
        </authorList>
    </citation>
    <scope>NUCLEOTIDE SEQUENCE [LARGE SCALE GENOMIC DNA]</scope>
    <source>
        <strain evidence="6 7">CECT 7639</strain>
    </source>
</reference>
<dbReference type="EMBL" id="FWFO01000001">
    <property type="protein sequence ID" value="SLN29212.1"/>
    <property type="molecule type" value="Genomic_DNA"/>
</dbReference>
<dbReference type="OrthoDB" id="7066910at2"/>
<dbReference type="InterPro" id="IPR015797">
    <property type="entry name" value="NUDIX_hydrolase-like_dom_sf"/>
</dbReference>
<keyword evidence="4" id="KW-0460">Magnesium</keyword>
<keyword evidence="3" id="KW-0378">Hydrolase</keyword>
<gene>
    <name evidence="6" type="ORF">TRL7639_01175</name>
</gene>
<dbReference type="RefSeq" id="WP_085794816.1">
    <property type="nucleotide sequence ID" value="NZ_FWFO01000001.1"/>
</dbReference>
<feature type="domain" description="Nudix hydrolase" evidence="5">
    <location>
        <begin position="20"/>
        <end position="152"/>
    </location>
</feature>
<dbReference type="Pfam" id="PF00293">
    <property type="entry name" value="NUDIX"/>
    <property type="match status" value="1"/>
</dbReference>
<evidence type="ECO:0000313" key="6">
    <source>
        <dbReference type="EMBL" id="SLN29212.1"/>
    </source>
</evidence>
<evidence type="ECO:0000259" key="5">
    <source>
        <dbReference type="PROSITE" id="PS51462"/>
    </source>
</evidence>
<protein>
    <submittedName>
        <fullName evidence="6">NUDIX domain protein</fullName>
    </submittedName>
</protein>
<dbReference type="GO" id="GO:0034431">
    <property type="term" value="F:bis(5'-adenosyl)-hexaphosphatase activity"/>
    <property type="evidence" value="ECO:0007669"/>
    <property type="project" value="TreeGrafter"/>
</dbReference>
<dbReference type="GO" id="GO:0008486">
    <property type="term" value="F:diphosphoinositol-polyphosphate diphosphatase activity"/>
    <property type="evidence" value="ECO:0007669"/>
    <property type="project" value="TreeGrafter"/>
</dbReference>
<organism evidence="6 7">
    <name type="scientific">Falsiruegeria litorea R37</name>
    <dbReference type="NCBI Taxonomy" id="1200284"/>
    <lineage>
        <taxon>Bacteria</taxon>
        <taxon>Pseudomonadati</taxon>
        <taxon>Pseudomonadota</taxon>
        <taxon>Alphaproteobacteria</taxon>
        <taxon>Rhodobacterales</taxon>
        <taxon>Roseobacteraceae</taxon>
        <taxon>Falsiruegeria</taxon>
    </lineage>
</organism>
<dbReference type="Proteomes" id="UP000193077">
    <property type="component" value="Unassembled WGS sequence"/>
</dbReference>
<dbReference type="InterPro" id="IPR047198">
    <property type="entry name" value="DDP-like_NUDIX"/>
</dbReference>
<dbReference type="GO" id="GO:0034432">
    <property type="term" value="F:bis(5'-adenosyl)-pentaphosphatase activity"/>
    <property type="evidence" value="ECO:0007669"/>
    <property type="project" value="TreeGrafter"/>
</dbReference>
<evidence type="ECO:0000256" key="1">
    <source>
        <dbReference type="ARBA" id="ARBA00001946"/>
    </source>
</evidence>
<dbReference type="Gene3D" id="3.90.79.10">
    <property type="entry name" value="Nucleoside Triphosphate Pyrophosphohydrolase"/>
    <property type="match status" value="1"/>
</dbReference>
<evidence type="ECO:0000256" key="4">
    <source>
        <dbReference type="ARBA" id="ARBA00022842"/>
    </source>
</evidence>
<keyword evidence="7" id="KW-1185">Reference proteome</keyword>
<proteinExistence type="predicted"/>
<dbReference type="PANTHER" id="PTHR12629:SF0">
    <property type="entry name" value="DIPHOSPHOINOSITOL-POLYPHOSPHATE DIPHOSPHATASE"/>
    <property type="match status" value="1"/>
</dbReference>
<dbReference type="CDD" id="cd04666">
    <property type="entry name" value="NUDIX_DIPP2_like_Nudt4"/>
    <property type="match status" value="1"/>
</dbReference>
<name>A0A1Y5RZF3_9RHOB</name>
<dbReference type="GO" id="GO:1901907">
    <property type="term" value="P:diadenosine pentaphosphate catabolic process"/>
    <property type="evidence" value="ECO:0007669"/>
    <property type="project" value="TreeGrafter"/>
</dbReference>
<dbReference type="PROSITE" id="PS51462">
    <property type="entry name" value="NUDIX"/>
    <property type="match status" value="1"/>
</dbReference>
<evidence type="ECO:0000256" key="2">
    <source>
        <dbReference type="ARBA" id="ARBA00022723"/>
    </source>
</evidence>
<accession>A0A1Y5RZF3</accession>
<dbReference type="GO" id="GO:0000298">
    <property type="term" value="F:endopolyphosphatase activity"/>
    <property type="evidence" value="ECO:0007669"/>
    <property type="project" value="TreeGrafter"/>
</dbReference>
<evidence type="ECO:0000256" key="3">
    <source>
        <dbReference type="ARBA" id="ARBA00022801"/>
    </source>
</evidence>
<comment type="cofactor">
    <cofactor evidence="1">
        <name>Mg(2+)</name>
        <dbReference type="ChEBI" id="CHEBI:18420"/>
    </cofactor>
</comment>
<dbReference type="InterPro" id="IPR000086">
    <property type="entry name" value="NUDIX_hydrolase_dom"/>
</dbReference>
<dbReference type="GO" id="GO:1901911">
    <property type="term" value="P:adenosine 5'-(hexahydrogen pentaphosphate) catabolic process"/>
    <property type="evidence" value="ECO:0007669"/>
    <property type="project" value="TreeGrafter"/>
</dbReference>
<dbReference type="PANTHER" id="PTHR12629">
    <property type="entry name" value="DIPHOSPHOINOSITOL POLYPHOSPHATE PHOSPHOHYDROLASE"/>
    <property type="match status" value="1"/>
</dbReference>
<dbReference type="GO" id="GO:0071543">
    <property type="term" value="P:diphosphoinositol polyphosphate metabolic process"/>
    <property type="evidence" value="ECO:0007669"/>
    <property type="project" value="TreeGrafter"/>
</dbReference>
<evidence type="ECO:0000313" key="7">
    <source>
        <dbReference type="Proteomes" id="UP000193077"/>
    </source>
</evidence>
<dbReference type="GO" id="GO:0005737">
    <property type="term" value="C:cytoplasm"/>
    <property type="evidence" value="ECO:0007669"/>
    <property type="project" value="TreeGrafter"/>
</dbReference>
<dbReference type="GO" id="GO:0046872">
    <property type="term" value="F:metal ion binding"/>
    <property type="evidence" value="ECO:0007669"/>
    <property type="project" value="UniProtKB-KW"/>
</dbReference>
<dbReference type="SUPFAM" id="SSF55811">
    <property type="entry name" value="Nudix"/>
    <property type="match status" value="1"/>
</dbReference>
<dbReference type="AlphaFoldDB" id="A0A1Y5RZF3"/>
<dbReference type="GO" id="GO:1901909">
    <property type="term" value="P:diadenosine hexaphosphate catabolic process"/>
    <property type="evidence" value="ECO:0007669"/>
    <property type="project" value="TreeGrafter"/>
</dbReference>